<dbReference type="PANTHER" id="PTHR33798:SF5">
    <property type="entry name" value="FLAVIN REDUCTASE LIKE DOMAIN-CONTAINING PROTEIN"/>
    <property type="match status" value="1"/>
</dbReference>
<organism evidence="6">
    <name type="scientific">uncultured Thermomicrobiales bacterium</name>
    <dbReference type="NCBI Taxonomy" id="1645740"/>
    <lineage>
        <taxon>Bacteria</taxon>
        <taxon>Pseudomonadati</taxon>
        <taxon>Thermomicrobiota</taxon>
        <taxon>Thermomicrobia</taxon>
        <taxon>Thermomicrobiales</taxon>
        <taxon>environmental samples</taxon>
    </lineage>
</organism>
<comment type="cofactor">
    <cofactor evidence="1">
        <name>FMN</name>
        <dbReference type="ChEBI" id="CHEBI:58210"/>
    </cofactor>
</comment>
<dbReference type="Gene3D" id="2.30.110.10">
    <property type="entry name" value="Electron Transport, Fmn-binding Protein, Chain A"/>
    <property type="match status" value="1"/>
</dbReference>
<dbReference type="PANTHER" id="PTHR33798">
    <property type="entry name" value="FLAVOPROTEIN OXYGENASE"/>
    <property type="match status" value="1"/>
</dbReference>
<protein>
    <submittedName>
        <fullName evidence="6">Nitrilotriacetate monooxygenase component B</fullName>
        <ecNumber evidence="6">1.14.13.-</ecNumber>
    </submittedName>
</protein>
<evidence type="ECO:0000313" key="6">
    <source>
        <dbReference type="EMBL" id="CAA9539786.1"/>
    </source>
</evidence>
<dbReference type="InterPro" id="IPR002563">
    <property type="entry name" value="Flavin_Rdtase-like_dom"/>
</dbReference>
<accession>A0A6J4U3L2</accession>
<sequence>MTAAEGTVTGAVLDHGVRDISPDDLAWREKFGGVLKAVVVPRPIAWVSTVAPDGTLNLAPHSYFMVLSDRPPILGFVSSGRKDTLRNIESSGEYVINVAGDDLIEPLNLSAANFPRDQSEFAWADLAPRPSVTVAVPGVAAAPVALEMRLLDIREYGDQPSYLIAGTVTHARIAERVWRDDKVAPDLLRAFGRLGGNLYARTTDRFERVRPTYEGLKVDGAE</sequence>
<dbReference type="GO" id="GO:0004497">
    <property type="term" value="F:monooxygenase activity"/>
    <property type="evidence" value="ECO:0007669"/>
    <property type="project" value="UniProtKB-KW"/>
</dbReference>
<keyword evidence="6" id="KW-0560">Oxidoreductase</keyword>
<keyword evidence="2" id="KW-0285">Flavoprotein</keyword>
<evidence type="ECO:0000256" key="2">
    <source>
        <dbReference type="ARBA" id="ARBA00022630"/>
    </source>
</evidence>
<proteinExistence type="inferred from homology"/>
<evidence type="ECO:0000256" key="3">
    <source>
        <dbReference type="ARBA" id="ARBA00022643"/>
    </source>
</evidence>
<keyword evidence="3" id="KW-0288">FMN</keyword>
<evidence type="ECO:0000256" key="4">
    <source>
        <dbReference type="ARBA" id="ARBA00038054"/>
    </source>
</evidence>
<dbReference type="Pfam" id="PF01613">
    <property type="entry name" value="Flavin_Reduct"/>
    <property type="match status" value="1"/>
</dbReference>
<dbReference type="EC" id="1.14.13.-" evidence="6"/>
<dbReference type="SMART" id="SM00903">
    <property type="entry name" value="Flavin_Reduct"/>
    <property type="match status" value="1"/>
</dbReference>
<evidence type="ECO:0000256" key="1">
    <source>
        <dbReference type="ARBA" id="ARBA00001917"/>
    </source>
</evidence>
<dbReference type="GO" id="GO:0010181">
    <property type="term" value="F:FMN binding"/>
    <property type="evidence" value="ECO:0007669"/>
    <property type="project" value="InterPro"/>
</dbReference>
<comment type="similarity">
    <text evidence="4">Belongs to the flavoredoxin family.</text>
</comment>
<dbReference type="SUPFAM" id="SSF50475">
    <property type="entry name" value="FMN-binding split barrel"/>
    <property type="match status" value="1"/>
</dbReference>
<gene>
    <name evidence="6" type="ORF">AVDCRST_MAG70-8</name>
</gene>
<feature type="domain" description="Flavin reductase like" evidence="5">
    <location>
        <begin position="37"/>
        <end position="180"/>
    </location>
</feature>
<dbReference type="InterPro" id="IPR012349">
    <property type="entry name" value="Split_barrel_FMN-bd"/>
</dbReference>
<dbReference type="AlphaFoldDB" id="A0A6J4U3L2"/>
<name>A0A6J4U3L2_9BACT</name>
<evidence type="ECO:0000259" key="5">
    <source>
        <dbReference type="SMART" id="SM00903"/>
    </source>
</evidence>
<dbReference type="EMBL" id="CADCWH010000002">
    <property type="protein sequence ID" value="CAA9539786.1"/>
    <property type="molecule type" value="Genomic_DNA"/>
</dbReference>
<keyword evidence="6" id="KW-0503">Monooxygenase</keyword>
<dbReference type="GO" id="GO:0016646">
    <property type="term" value="F:oxidoreductase activity, acting on the CH-NH group of donors, NAD or NADP as acceptor"/>
    <property type="evidence" value="ECO:0007669"/>
    <property type="project" value="UniProtKB-ARBA"/>
</dbReference>
<reference evidence="6" key="1">
    <citation type="submission" date="2020-02" db="EMBL/GenBank/DDBJ databases">
        <authorList>
            <person name="Meier V. D."/>
        </authorList>
    </citation>
    <scope>NUCLEOTIDE SEQUENCE</scope>
    <source>
        <strain evidence="6">AVDCRST_MAG70</strain>
    </source>
</reference>